<proteinExistence type="predicted"/>
<keyword evidence="3" id="KW-1185">Reference proteome</keyword>
<feature type="region of interest" description="Disordered" evidence="1">
    <location>
        <begin position="1"/>
        <end position="171"/>
    </location>
</feature>
<organism evidence="2 3">
    <name type="scientific">Gigaspora rosea</name>
    <dbReference type="NCBI Taxonomy" id="44941"/>
    <lineage>
        <taxon>Eukaryota</taxon>
        <taxon>Fungi</taxon>
        <taxon>Fungi incertae sedis</taxon>
        <taxon>Mucoromycota</taxon>
        <taxon>Glomeromycotina</taxon>
        <taxon>Glomeromycetes</taxon>
        <taxon>Diversisporales</taxon>
        <taxon>Gigasporaceae</taxon>
        <taxon>Gigaspora</taxon>
    </lineage>
</organism>
<dbReference type="STRING" id="44941.A0A397URM0"/>
<accession>A0A397URM0</accession>
<name>A0A397URM0_9GLOM</name>
<gene>
    <name evidence="2" type="ORF">C2G38_2201843</name>
</gene>
<dbReference type="EMBL" id="QKWP01001070">
    <property type="protein sequence ID" value="RIB12018.1"/>
    <property type="molecule type" value="Genomic_DNA"/>
</dbReference>
<evidence type="ECO:0000313" key="3">
    <source>
        <dbReference type="Proteomes" id="UP000266673"/>
    </source>
</evidence>
<feature type="compositionally biased region" description="Polar residues" evidence="1">
    <location>
        <begin position="144"/>
        <end position="154"/>
    </location>
</feature>
<dbReference type="Proteomes" id="UP000266673">
    <property type="component" value="Unassembled WGS sequence"/>
</dbReference>
<reference evidence="2 3" key="1">
    <citation type="submission" date="2018-06" db="EMBL/GenBank/DDBJ databases">
        <title>Comparative genomics reveals the genomic features of Rhizophagus irregularis, R. cerebriforme, R. diaphanum and Gigaspora rosea, and their symbiotic lifestyle signature.</title>
        <authorList>
            <person name="Morin E."/>
            <person name="San Clemente H."/>
            <person name="Chen E.C.H."/>
            <person name="De La Providencia I."/>
            <person name="Hainaut M."/>
            <person name="Kuo A."/>
            <person name="Kohler A."/>
            <person name="Murat C."/>
            <person name="Tang N."/>
            <person name="Roy S."/>
            <person name="Loubradou J."/>
            <person name="Henrissat B."/>
            <person name="Grigoriev I.V."/>
            <person name="Corradi N."/>
            <person name="Roux C."/>
            <person name="Martin F.M."/>
        </authorList>
    </citation>
    <scope>NUCLEOTIDE SEQUENCE [LARGE SCALE GENOMIC DNA]</scope>
    <source>
        <strain evidence="2 3">DAOM 194757</strain>
    </source>
</reference>
<dbReference type="OrthoDB" id="2409414at2759"/>
<evidence type="ECO:0000313" key="2">
    <source>
        <dbReference type="EMBL" id="RIB12018.1"/>
    </source>
</evidence>
<sequence>MKTIVEKVKRGRPPKSSKPQETVAKSSSKIQAKISKSSSKTKPVLKVSKSLQKMHLNHESEDANEDVDVDEYKDVDELNPNQRNIQNDDNDANNDASPLFKSSRSQNQKDNNEDNDNNDDRQHNDTLDDNTYSISGNDNEEFQLANSSIAISSNEYDREVQSEKSKEKLREHEASQIPAEFDGMNNILEICNWLIKYPSILQLANQMYTVFSSSMENIGTFNESSMPSSAISARFPPATCIDEFVKKIFGYPPYSKEGTEIQTKTKNTLSDFRHRLNQSVLGHVKNYKAIQERQGAASLTKENINNYINEKVTMDVLNRFIGGTNQKELQKCGAVKKLVQLIREMFKIHWQCKNIDQVKNLDNLTKNMHVPSRSGLDIASKLNFN</sequence>
<evidence type="ECO:0000256" key="1">
    <source>
        <dbReference type="SAM" id="MobiDB-lite"/>
    </source>
</evidence>
<protein>
    <submittedName>
        <fullName evidence="2">Uncharacterized protein</fullName>
    </submittedName>
</protein>
<feature type="compositionally biased region" description="Low complexity" evidence="1">
    <location>
        <begin position="24"/>
        <end position="40"/>
    </location>
</feature>
<comment type="caution">
    <text evidence="2">The sequence shown here is derived from an EMBL/GenBank/DDBJ whole genome shotgun (WGS) entry which is preliminary data.</text>
</comment>
<feature type="compositionally biased region" description="Basic and acidic residues" evidence="1">
    <location>
        <begin position="155"/>
        <end position="171"/>
    </location>
</feature>
<dbReference type="AlphaFoldDB" id="A0A397URM0"/>